<evidence type="ECO:0000313" key="2">
    <source>
        <dbReference type="EMBL" id="KGO05567.1"/>
    </source>
</evidence>
<comment type="caution">
    <text evidence="2">The sequence shown here is derived from an EMBL/GenBank/DDBJ whole genome shotgun (WGS) entry which is preliminary data.</text>
</comment>
<evidence type="ECO:0000313" key="3">
    <source>
        <dbReference type="Proteomes" id="UP000030140"/>
    </source>
</evidence>
<dbReference type="PANTHER" id="PTHR42852">
    <property type="entry name" value="THIOL:DISULFIDE INTERCHANGE PROTEIN DSBE"/>
    <property type="match status" value="1"/>
</dbReference>
<keyword evidence="3" id="KW-1185">Reference proteome</keyword>
<dbReference type="Pfam" id="PF00578">
    <property type="entry name" value="AhpC-TSA"/>
    <property type="match status" value="1"/>
</dbReference>
<dbReference type="Proteomes" id="UP000030140">
    <property type="component" value="Unassembled WGS sequence"/>
</dbReference>
<dbReference type="KEGG" id="ddo:I597_2335"/>
<dbReference type="RefSeq" id="WP_035324619.1">
    <property type="nucleotide sequence ID" value="NZ_CP015125.1"/>
</dbReference>
<dbReference type="EMBL" id="JSAQ01000001">
    <property type="protein sequence ID" value="KGO05567.1"/>
    <property type="molecule type" value="Genomic_DNA"/>
</dbReference>
<dbReference type="Gene3D" id="3.40.30.10">
    <property type="entry name" value="Glutaredoxin"/>
    <property type="match status" value="1"/>
</dbReference>
<dbReference type="InterPro" id="IPR050553">
    <property type="entry name" value="Thioredoxin_ResA/DsbE_sf"/>
</dbReference>
<dbReference type="AlphaFoldDB" id="A0A0A2GQS8"/>
<dbReference type="PROSITE" id="PS51257">
    <property type="entry name" value="PROKAR_LIPOPROTEIN"/>
    <property type="match status" value="1"/>
</dbReference>
<gene>
    <name evidence="2" type="ORF">NV36_01020</name>
</gene>
<proteinExistence type="predicted"/>
<dbReference type="PROSITE" id="PS51352">
    <property type="entry name" value="THIOREDOXIN_2"/>
    <property type="match status" value="1"/>
</dbReference>
<protein>
    <submittedName>
        <fullName evidence="2">Redoxin</fullName>
    </submittedName>
</protein>
<dbReference type="SUPFAM" id="SSF52833">
    <property type="entry name" value="Thioredoxin-like"/>
    <property type="match status" value="1"/>
</dbReference>
<name>A0A0A2GQS8_9FLAO</name>
<dbReference type="GO" id="GO:0016491">
    <property type="term" value="F:oxidoreductase activity"/>
    <property type="evidence" value="ECO:0007669"/>
    <property type="project" value="InterPro"/>
</dbReference>
<dbReference type="InterPro" id="IPR036249">
    <property type="entry name" value="Thioredoxin-like_sf"/>
</dbReference>
<evidence type="ECO:0000259" key="1">
    <source>
        <dbReference type="PROSITE" id="PS51352"/>
    </source>
</evidence>
<dbReference type="CDD" id="cd02966">
    <property type="entry name" value="TlpA_like_family"/>
    <property type="match status" value="1"/>
</dbReference>
<dbReference type="OrthoDB" id="616241at2"/>
<dbReference type="InterPro" id="IPR000866">
    <property type="entry name" value="AhpC/TSA"/>
</dbReference>
<sequence>MNKILIILVLASLFSCKKDVHSPVNKGIKEGVWRATLAVQDNEELPFVFESFEDGTLAIHNAEERILVDEITITGDSVRIQTPVFEGYFSGRFRESGNLITGNFIKPSLDRIVPFKMVYGDSVRFITEYTQEDDKPPYVNVTGSWETVFSPESEEDRYIAKGMFKRAGAVVTGTFRTTTGDYRYLEGRINGDEMRLSTFDGAHAFLFVATVTDSTMQGDFYSGNHWKEPFVAKRNDTYELPDAKNLTYLKEGYDRVDFAFPDESGNIISLQDERFINKVVLVQILGSWCPNCIEESKFYRDYLKTNPSKDLAVIGLAYEYAKTEEAARKSIKRLKDRLELPYPVLLAQYGQGADKAAAAKTLPMLNHFLSYPTTIYIDKKGAVRRIHTGYNGKATGGKYLEFEKDFKDFVTGLLLE</sequence>
<dbReference type="PATRIC" id="fig|1300343.5.peg.2356"/>
<dbReference type="PANTHER" id="PTHR42852:SF13">
    <property type="entry name" value="PROTEIN DIPZ"/>
    <property type="match status" value="1"/>
</dbReference>
<dbReference type="InterPro" id="IPR013766">
    <property type="entry name" value="Thioredoxin_domain"/>
</dbReference>
<accession>A0A0A2GQS8</accession>
<feature type="domain" description="Thioredoxin" evidence="1">
    <location>
        <begin position="249"/>
        <end position="408"/>
    </location>
</feature>
<reference evidence="2 3" key="1">
    <citation type="submission" date="2014-10" db="EMBL/GenBank/DDBJ databases">
        <title>Draft genome sequence of the proteorhodopsin-containing marine bacterium Dokdonia donghaensis.</title>
        <authorList>
            <person name="Gomez-Consarnau L."/>
            <person name="Gonzalez J.M."/>
            <person name="Riedel T."/>
            <person name="Jaenicke S."/>
            <person name="Wagner-Doebler I."/>
            <person name="Fuhrman J.A."/>
        </authorList>
    </citation>
    <scope>NUCLEOTIDE SEQUENCE [LARGE SCALE GENOMIC DNA]</scope>
    <source>
        <strain evidence="2 3">DSW-1</strain>
    </source>
</reference>
<dbReference type="GO" id="GO:0016209">
    <property type="term" value="F:antioxidant activity"/>
    <property type="evidence" value="ECO:0007669"/>
    <property type="project" value="InterPro"/>
</dbReference>
<organism evidence="2 3">
    <name type="scientific">Dokdonia donghaensis DSW-1</name>
    <dbReference type="NCBI Taxonomy" id="1300343"/>
    <lineage>
        <taxon>Bacteria</taxon>
        <taxon>Pseudomonadati</taxon>
        <taxon>Bacteroidota</taxon>
        <taxon>Flavobacteriia</taxon>
        <taxon>Flavobacteriales</taxon>
        <taxon>Flavobacteriaceae</taxon>
        <taxon>Dokdonia</taxon>
    </lineage>
</organism>